<accession>A0ACC0CQ24</accession>
<evidence type="ECO:0000313" key="1">
    <source>
        <dbReference type="EMBL" id="KAI6082481.1"/>
    </source>
</evidence>
<reference evidence="1 2" key="1">
    <citation type="journal article" date="2022" name="New Phytol.">
        <title>Ecological generalism drives hyperdiversity of secondary metabolite gene clusters in xylarialean endophytes.</title>
        <authorList>
            <person name="Franco M.E.E."/>
            <person name="Wisecaver J.H."/>
            <person name="Arnold A.E."/>
            <person name="Ju Y.M."/>
            <person name="Slot J.C."/>
            <person name="Ahrendt S."/>
            <person name="Moore L.P."/>
            <person name="Eastman K.E."/>
            <person name="Scott K."/>
            <person name="Konkel Z."/>
            <person name="Mondo S.J."/>
            <person name="Kuo A."/>
            <person name="Hayes R.D."/>
            <person name="Haridas S."/>
            <person name="Andreopoulos B."/>
            <person name="Riley R."/>
            <person name="LaButti K."/>
            <person name="Pangilinan J."/>
            <person name="Lipzen A."/>
            <person name="Amirebrahimi M."/>
            <person name="Yan J."/>
            <person name="Adam C."/>
            <person name="Keymanesh K."/>
            <person name="Ng V."/>
            <person name="Louie K."/>
            <person name="Northen T."/>
            <person name="Drula E."/>
            <person name="Henrissat B."/>
            <person name="Hsieh H.M."/>
            <person name="Youens-Clark K."/>
            <person name="Lutzoni F."/>
            <person name="Miadlikowska J."/>
            <person name="Eastwood D.C."/>
            <person name="Hamelin R.C."/>
            <person name="Grigoriev I.V."/>
            <person name="U'Ren J.M."/>
        </authorList>
    </citation>
    <scope>NUCLEOTIDE SEQUENCE [LARGE SCALE GENOMIC DNA]</scope>
    <source>
        <strain evidence="1 2">ER1909</strain>
    </source>
</reference>
<evidence type="ECO:0000313" key="2">
    <source>
        <dbReference type="Proteomes" id="UP001497680"/>
    </source>
</evidence>
<dbReference type="Proteomes" id="UP001497680">
    <property type="component" value="Unassembled WGS sequence"/>
</dbReference>
<protein>
    <submittedName>
        <fullName evidence="1">Ctr copper transporter family-domain-containing protein</fullName>
    </submittedName>
</protein>
<sequence length="221" mass="23820">MDTSMSDMTMSMSATSTTMDMASSTATSAAAATTSSMSMGGMGGMDMSSPCKISMLWNWNTIDACFISSSWHIRSRGMFAGSCIGVILLGILLECLRRGAKEYDSFLVRKNALDGLVAPARSNEANEDGGSSSKMAPRATTDSVSHTGYRPKIWEQAIRALLHTAQFVVAYFLMLLAMYYNGYFIICIFIGAFIGSFIFQWEKLGGGRQTGVANEPTVCCG</sequence>
<name>A0ACC0CQ24_9PEZI</name>
<keyword evidence="2" id="KW-1185">Reference proteome</keyword>
<organism evidence="1 2">
    <name type="scientific">Hypoxylon rubiginosum</name>
    <dbReference type="NCBI Taxonomy" id="110542"/>
    <lineage>
        <taxon>Eukaryota</taxon>
        <taxon>Fungi</taxon>
        <taxon>Dikarya</taxon>
        <taxon>Ascomycota</taxon>
        <taxon>Pezizomycotina</taxon>
        <taxon>Sordariomycetes</taxon>
        <taxon>Xylariomycetidae</taxon>
        <taxon>Xylariales</taxon>
        <taxon>Hypoxylaceae</taxon>
        <taxon>Hypoxylon</taxon>
    </lineage>
</organism>
<proteinExistence type="predicted"/>
<comment type="caution">
    <text evidence="1">The sequence shown here is derived from an EMBL/GenBank/DDBJ whole genome shotgun (WGS) entry which is preliminary data.</text>
</comment>
<gene>
    <name evidence="1" type="ORF">F4821DRAFT_247006</name>
</gene>
<dbReference type="EMBL" id="MU394370">
    <property type="protein sequence ID" value="KAI6082481.1"/>
    <property type="molecule type" value="Genomic_DNA"/>
</dbReference>